<dbReference type="CDD" id="cd11614">
    <property type="entry name" value="SAF_CpaB_FlgA_like"/>
    <property type="match status" value="1"/>
</dbReference>
<dbReference type="Gene3D" id="3.90.1210.10">
    <property type="entry name" value="Antifreeze-like/N-acetylneuraminic acid synthase C-terminal domain"/>
    <property type="match status" value="1"/>
</dbReference>
<sequence length="204" mass="21026">MESFIRRLGRFLSWHRRAVAALLAGLGAFAMVAHLSPNDQDRVPVVVLARSVAAGTVLKSDDLKVARLPSDALPGQRFPDPGECVGQTLGFGLETGTVLQPGMLAASPSLAEGRSLVPVLIRDNSLRSLMSPGTPITLVLADSGQVITADARVSAMPGKPEGTLLNPSGGAKPLILVDVPAAVGPEVSALGQQGKLTVILGNES</sequence>
<organism evidence="2 3">
    <name type="scientific">Arachnia propionica</name>
    <dbReference type="NCBI Taxonomy" id="1750"/>
    <lineage>
        <taxon>Bacteria</taxon>
        <taxon>Bacillati</taxon>
        <taxon>Actinomycetota</taxon>
        <taxon>Actinomycetes</taxon>
        <taxon>Propionibacteriales</taxon>
        <taxon>Propionibacteriaceae</taxon>
        <taxon>Arachnia</taxon>
    </lineage>
</organism>
<dbReference type="Pfam" id="PF08666">
    <property type="entry name" value="SAF"/>
    <property type="match status" value="1"/>
</dbReference>
<dbReference type="GeneID" id="64407938"/>
<dbReference type="AlphaFoldDB" id="A0AB37I405"/>
<name>A0AB37I405_9ACTN</name>
<dbReference type="EMBL" id="CP072385">
    <property type="protein sequence ID" value="QUC11673.1"/>
    <property type="molecule type" value="Genomic_DNA"/>
</dbReference>
<accession>A0AB37I405</accession>
<dbReference type="SMART" id="SM00858">
    <property type="entry name" value="SAF"/>
    <property type="match status" value="1"/>
</dbReference>
<dbReference type="Proteomes" id="UP000677180">
    <property type="component" value="Chromosome"/>
</dbReference>
<evidence type="ECO:0000259" key="1">
    <source>
        <dbReference type="SMART" id="SM00858"/>
    </source>
</evidence>
<reference evidence="2" key="1">
    <citation type="submission" date="2021-03" db="EMBL/GenBank/DDBJ databases">
        <title>Human Oral Microbial Genomes.</title>
        <authorList>
            <person name="Johnston C.D."/>
            <person name="Chen T."/>
            <person name="Dewhirst F.E."/>
        </authorList>
    </citation>
    <scope>NUCLEOTIDE SEQUENCE</scope>
    <source>
        <strain evidence="2">F0714</strain>
    </source>
</reference>
<dbReference type="RefSeq" id="WP_014847542.1">
    <property type="nucleotide sequence ID" value="NZ_CAJZDL010000002.1"/>
</dbReference>
<protein>
    <submittedName>
        <fullName evidence="2">SAF domain-containing protein</fullName>
    </submittedName>
</protein>
<gene>
    <name evidence="2" type="ORF">J5A53_02940</name>
</gene>
<evidence type="ECO:0000313" key="3">
    <source>
        <dbReference type="Proteomes" id="UP000677180"/>
    </source>
</evidence>
<feature type="domain" description="SAF" evidence="1">
    <location>
        <begin position="43"/>
        <end position="105"/>
    </location>
</feature>
<proteinExistence type="predicted"/>
<evidence type="ECO:0000313" key="2">
    <source>
        <dbReference type="EMBL" id="QUC11673.1"/>
    </source>
</evidence>
<dbReference type="InterPro" id="IPR013974">
    <property type="entry name" value="SAF"/>
</dbReference>